<comment type="caution">
    <text evidence="3">The sequence shown here is derived from an EMBL/GenBank/DDBJ whole genome shotgun (WGS) entry which is preliminary data.</text>
</comment>
<evidence type="ECO:0000259" key="2">
    <source>
        <dbReference type="Pfam" id="PF12697"/>
    </source>
</evidence>
<name>A0A840WQ83_9RHOB</name>
<dbReference type="EMBL" id="JACIJS010000016">
    <property type="protein sequence ID" value="MBB5517198.1"/>
    <property type="molecule type" value="Genomic_DNA"/>
</dbReference>
<reference evidence="3 4" key="1">
    <citation type="submission" date="2020-08" db="EMBL/GenBank/DDBJ databases">
        <title>Genomic Encyclopedia of Type Strains, Phase IV (KMG-IV): sequencing the most valuable type-strain genomes for metagenomic binning, comparative biology and taxonomic classification.</title>
        <authorList>
            <person name="Goeker M."/>
        </authorList>
    </citation>
    <scope>NUCLEOTIDE SEQUENCE [LARGE SCALE GENOMIC DNA]</scope>
    <source>
        <strain evidence="3 4">DSM 103377</strain>
    </source>
</reference>
<dbReference type="AlphaFoldDB" id="A0A840WQ83"/>
<protein>
    <submittedName>
        <fullName evidence="3">Pimeloyl-ACP methyl ester carboxylesterase</fullName>
    </submittedName>
</protein>
<dbReference type="Proteomes" id="UP000553766">
    <property type="component" value="Unassembled WGS sequence"/>
</dbReference>
<dbReference type="Gene3D" id="3.40.50.1820">
    <property type="entry name" value="alpha/beta hydrolase"/>
    <property type="match status" value="1"/>
</dbReference>
<sequence length="257" mass="27519">MPVKLNILSTPSEGTGTPLLIVHGLFGSGRNWGAIAKRLSAQRPILSVDMRNHGDSPRTDSHTYQDMADDLAQVIEDAGGPMHVLGHSMGGKAAMILALTRPELVDKLIVADIAPVAYGHTQMPLIDAMRALDLGGVTRRSDADKALAAAIPDPGTRAFLIQSLAIGEGDVRWKLNLDTLATEMDKILSFPLISGVHQGEALFVTGGTSDYVQAAHRPAIRALFPEARFETIAGAGHWLHAEQPRPFVEVVDRFLAG</sequence>
<evidence type="ECO:0000313" key="3">
    <source>
        <dbReference type="EMBL" id="MBB5517198.1"/>
    </source>
</evidence>
<dbReference type="Pfam" id="PF12697">
    <property type="entry name" value="Abhydrolase_6"/>
    <property type="match status" value="1"/>
</dbReference>
<dbReference type="PANTHER" id="PTHR46118">
    <property type="entry name" value="PROTEIN ABHD11"/>
    <property type="match status" value="1"/>
</dbReference>
<dbReference type="InterPro" id="IPR029058">
    <property type="entry name" value="AB_hydrolase_fold"/>
</dbReference>
<dbReference type="GO" id="GO:0052689">
    <property type="term" value="F:carboxylic ester hydrolase activity"/>
    <property type="evidence" value="ECO:0007669"/>
    <property type="project" value="TreeGrafter"/>
</dbReference>
<dbReference type="InterPro" id="IPR000073">
    <property type="entry name" value="AB_hydrolase_1"/>
</dbReference>
<organism evidence="3 4">
    <name type="scientific">Rubricella aquisinus</name>
    <dbReference type="NCBI Taxonomy" id="2028108"/>
    <lineage>
        <taxon>Bacteria</taxon>
        <taxon>Pseudomonadati</taxon>
        <taxon>Pseudomonadota</taxon>
        <taxon>Alphaproteobacteria</taxon>
        <taxon>Rhodobacterales</taxon>
        <taxon>Paracoccaceae</taxon>
        <taxon>Rubricella</taxon>
    </lineage>
</organism>
<accession>A0A840WQ83</accession>
<dbReference type="SUPFAM" id="SSF53474">
    <property type="entry name" value="alpha/beta-Hydrolases"/>
    <property type="match status" value="1"/>
</dbReference>
<dbReference type="PANTHER" id="PTHR46118:SF4">
    <property type="entry name" value="PROTEIN ABHD11"/>
    <property type="match status" value="1"/>
</dbReference>
<dbReference type="RefSeq" id="WP_184013149.1">
    <property type="nucleotide sequence ID" value="NZ_JACIJS010000016.1"/>
</dbReference>
<evidence type="ECO:0000256" key="1">
    <source>
        <dbReference type="ARBA" id="ARBA00022801"/>
    </source>
</evidence>
<proteinExistence type="predicted"/>
<gene>
    <name evidence="3" type="ORF">FHS89_003245</name>
</gene>
<evidence type="ECO:0000313" key="4">
    <source>
        <dbReference type="Proteomes" id="UP000553766"/>
    </source>
</evidence>
<keyword evidence="1" id="KW-0378">Hydrolase</keyword>
<feature type="domain" description="AB hydrolase-1" evidence="2">
    <location>
        <begin position="19"/>
        <end position="249"/>
    </location>
</feature>
<keyword evidence="4" id="KW-1185">Reference proteome</keyword>